<evidence type="ECO:0000259" key="7">
    <source>
        <dbReference type="Pfam" id="PF01490"/>
    </source>
</evidence>
<reference evidence="8" key="1">
    <citation type="submission" date="2021-06" db="EMBL/GenBank/DDBJ databases">
        <authorList>
            <person name="Kallberg Y."/>
            <person name="Tangrot J."/>
            <person name="Rosling A."/>
        </authorList>
    </citation>
    <scope>NUCLEOTIDE SEQUENCE</scope>
    <source>
        <strain evidence="8">CL551</strain>
    </source>
</reference>
<feature type="transmembrane region" description="Helical" evidence="6">
    <location>
        <begin position="228"/>
        <end position="246"/>
    </location>
</feature>
<dbReference type="GO" id="GO:0015179">
    <property type="term" value="F:L-amino acid transmembrane transporter activity"/>
    <property type="evidence" value="ECO:0007669"/>
    <property type="project" value="TreeGrafter"/>
</dbReference>
<dbReference type="InterPro" id="IPR013057">
    <property type="entry name" value="AA_transpt_TM"/>
</dbReference>
<comment type="subcellular location">
    <subcellularLocation>
        <location evidence="1">Membrane</location>
        <topology evidence="1">Multi-pass membrane protein</topology>
    </subcellularLocation>
</comment>
<keyword evidence="3 6" id="KW-0812">Transmembrane</keyword>
<feature type="transmembrane region" description="Helical" evidence="6">
    <location>
        <begin position="267"/>
        <end position="290"/>
    </location>
</feature>
<evidence type="ECO:0000256" key="4">
    <source>
        <dbReference type="ARBA" id="ARBA00022989"/>
    </source>
</evidence>
<dbReference type="OrthoDB" id="40134at2759"/>
<evidence type="ECO:0000256" key="1">
    <source>
        <dbReference type="ARBA" id="ARBA00004141"/>
    </source>
</evidence>
<dbReference type="AlphaFoldDB" id="A0A9N9FF25"/>
<dbReference type="GO" id="GO:0005774">
    <property type="term" value="C:vacuolar membrane"/>
    <property type="evidence" value="ECO:0007669"/>
    <property type="project" value="TreeGrafter"/>
</dbReference>
<evidence type="ECO:0000256" key="2">
    <source>
        <dbReference type="ARBA" id="ARBA00008066"/>
    </source>
</evidence>
<dbReference type="PANTHER" id="PTHR22950:SF349">
    <property type="entry name" value="AMINO ACID TRANSPORTER TRANSMEMBRANE DOMAIN-CONTAINING PROTEIN"/>
    <property type="match status" value="1"/>
</dbReference>
<keyword evidence="4 6" id="KW-1133">Transmembrane helix</keyword>
<feature type="transmembrane region" description="Helical" evidence="6">
    <location>
        <begin position="193"/>
        <end position="216"/>
    </location>
</feature>
<feature type="transmembrane region" description="Helical" evidence="6">
    <location>
        <begin position="381"/>
        <end position="404"/>
    </location>
</feature>
<comment type="caution">
    <text evidence="8">The sequence shown here is derived from an EMBL/GenBank/DDBJ whole genome shotgun (WGS) entry which is preliminary data.</text>
</comment>
<feature type="domain" description="Amino acid transporter transmembrane" evidence="7">
    <location>
        <begin position="51"/>
        <end position="432"/>
    </location>
</feature>
<sequence>MGGKVINESVTLRDHEARPNYGATEHDDNSVFIEDPYINSAGVDPSENEQKGSNWSAYINIVCLIAGSGTLGIPYAIQQGGWLSVIILILSAILSIYANIKLIECLYHNGTRRSSMSELAYYAFGKVGLYIISFFFNIVTLGCPVIYLILCGENFHSLLSMVGIDIGIKSWVYICAVVMSVPFILMKTMKEATWLSIFGALTTALVVLVVFFTSISEYPKNSQNQHDLLIIRDIPLALATFSFSYGGNTVYPHVEASMANPRDWPKILSLATLTITIMYLSIGIPAYLTYGRTTLSPIYLNLPSGFATNMSVIMITAHILLALPIYQTAFALEVENYIGINVQNLGKTREFIYRVAFRLATVLFTTYCAINLPFFSDVMALLGSMGNGVLLCITPIIFWIKLFGWNQLNGWKEKSLVIFTLVFSALGAVTGTLDALDALWKDIMREWP</sequence>
<accession>A0A9N9FF25</accession>
<feature type="transmembrane region" description="Helical" evidence="6">
    <location>
        <begin position="310"/>
        <end position="334"/>
    </location>
</feature>
<feature type="transmembrane region" description="Helical" evidence="6">
    <location>
        <begin position="83"/>
        <end position="107"/>
    </location>
</feature>
<evidence type="ECO:0000256" key="3">
    <source>
        <dbReference type="ARBA" id="ARBA00022692"/>
    </source>
</evidence>
<protein>
    <submittedName>
        <fullName evidence="8">4361_t:CDS:1</fullName>
    </submittedName>
</protein>
<name>A0A9N9FF25_9GLOM</name>
<evidence type="ECO:0000256" key="5">
    <source>
        <dbReference type="ARBA" id="ARBA00023136"/>
    </source>
</evidence>
<feature type="transmembrane region" description="Helical" evidence="6">
    <location>
        <begin position="416"/>
        <end position="440"/>
    </location>
</feature>
<feature type="transmembrane region" description="Helical" evidence="6">
    <location>
        <begin position="355"/>
        <end position="375"/>
    </location>
</feature>
<proteinExistence type="inferred from homology"/>
<evidence type="ECO:0000313" key="8">
    <source>
        <dbReference type="EMBL" id="CAG8529136.1"/>
    </source>
</evidence>
<dbReference type="EMBL" id="CAJVPV010002538">
    <property type="protein sequence ID" value="CAG8529136.1"/>
    <property type="molecule type" value="Genomic_DNA"/>
</dbReference>
<feature type="transmembrane region" description="Helical" evidence="6">
    <location>
        <begin position="57"/>
        <end position="77"/>
    </location>
</feature>
<feature type="transmembrane region" description="Helical" evidence="6">
    <location>
        <begin position="170"/>
        <end position="186"/>
    </location>
</feature>
<gene>
    <name evidence="8" type="ORF">AMORRO_LOCUS4585</name>
</gene>
<dbReference type="Pfam" id="PF01490">
    <property type="entry name" value="Aa_trans"/>
    <property type="match status" value="1"/>
</dbReference>
<organism evidence="8 9">
    <name type="scientific">Acaulospora morrowiae</name>
    <dbReference type="NCBI Taxonomy" id="94023"/>
    <lineage>
        <taxon>Eukaryota</taxon>
        <taxon>Fungi</taxon>
        <taxon>Fungi incertae sedis</taxon>
        <taxon>Mucoromycota</taxon>
        <taxon>Glomeromycotina</taxon>
        <taxon>Glomeromycetes</taxon>
        <taxon>Diversisporales</taxon>
        <taxon>Acaulosporaceae</taxon>
        <taxon>Acaulospora</taxon>
    </lineage>
</organism>
<evidence type="ECO:0000313" key="9">
    <source>
        <dbReference type="Proteomes" id="UP000789342"/>
    </source>
</evidence>
<evidence type="ECO:0000256" key="6">
    <source>
        <dbReference type="SAM" id="Phobius"/>
    </source>
</evidence>
<comment type="similarity">
    <text evidence="2">Belongs to the amino acid/polyamine transporter 2 family.</text>
</comment>
<dbReference type="Proteomes" id="UP000789342">
    <property type="component" value="Unassembled WGS sequence"/>
</dbReference>
<feature type="transmembrane region" description="Helical" evidence="6">
    <location>
        <begin position="127"/>
        <end position="150"/>
    </location>
</feature>
<keyword evidence="9" id="KW-1185">Reference proteome</keyword>
<keyword evidence="5 6" id="KW-0472">Membrane</keyword>
<dbReference type="PANTHER" id="PTHR22950">
    <property type="entry name" value="AMINO ACID TRANSPORTER"/>
    <property type="match status" value="1"/>
</dbReference>